<evidence type="ECO:0000256" key="5">
    <source>
        <dbReference type="ARBA" id="ARBA00022801"/>
    </source>
</evidence>
<protein>
    <recommendedName>
        <fullName evidence="2">N-acetylmuramoyl-L-alanine amidase</fullName>
        <ecNumber evidence="2">3.5.1.28</ecNumber>
    </recommendedName>
</protein>
<organism evidence="8 9">
    <name type="scientific">Gordonia phage Polly</name>
    <dbReference type="NCBI Taxonomy" id="2575355"/>
    <lineage>
        <taxon>Viruses</taxon>
        <taxon>Duplodnaviria</taxon>
        <taxon>Heunggongvirae</taxon>
        <taxon>Uroviricota</taxon>
        <taxon>Caudoviricetes</taxon>
        <taxon>Nymbaxtervirinae</taxon>
        <taxon>Nymphadoravirus</taxon>
        <taxon>Nymphadoravirus polly</taxon>
    </lineage>
</organism>
<dbReference type="InterPro" id="IPR036505">
    <property type="entry name" value="Amidase/PGRP_sf"/>
</dbReference>
<evidence type="ECO:0000256" key="6">
    <source>
        <dbReference type="ARBA" id="ARBA00023316"/>
    </source>
</evidence>
<evidence type="ECO:0000313" key="8">
    <source>
        <dbReference type="EMBL" id="QDB74448.1"/>
    </source>
</evidence>
<keyword evidence="6" id="KW-0961">Cell wall biogenesis/degradation</keyword>
<keyword evidence="5" id="KW-0378">Hydrolase</keyword>
<evidence type="ECO:0000256" key="4">
    <source>
        <dbReference type="ARBA" id="ARBA00022638"/>
    </source>
</evidence>
<dbReference type="PANTHER" id="PTHR30417:SF1">
    <property type="entry name" value="N-ACETYLMURAMOYL-L-ALANINE AMIDASE AMID"/>
    <property type="match status" value="1"/>
</dbReference>
<dbReference type="SMART" id="SM00644">
    <property type="entry name" value="Ami_2"/>
    <property type="match status" value="1"/>
</dbReference>
<evidence type="ECO:0000256" key="3">
    <source>
        <dbReference type="ARBA" id="ARBA00022529"/>
    </source>
</evidence>
<dbReference type="InterPro" id="IPR013207">
    <property type="entry name" value="LGFP"/>
</dbReference>
<evidence type="ECO:0000256" key="1">
    <source>
        <dbReference type="ARBA" id="ARBA00001561"/>
    </source>
</evidence>
<comment type="catalytic activity">
    <reaction evidence="1">
        <text>Hydrolyzes the link between N-acetylmuramoyl residues and L-amino acid residues in certain cell-wall glycopeptides.</text>
        <dbReference type="EC" id="3.5.1.28"/>
    </reaction>
</comment>
<dbReference type="GO" id="GO:0001897">
    <property type="term" value="P:symbiont-mediated cytolysis of host cell"/>
    <property type="evidence" value="ECO:0007669"/>
    <property type="project" value="UniProtKB-ARBA"/>
</dbReference>
<sequence length="351" mass="38932">MADYFKVQPDVTRIMNKHFSSGRGGSRIRYVTIHHNAGISTTQDSWNTWQSRQASAHYQIEPSGRVGQLVYDGDTAWSNGNSNSNAQSIAIEHSNSAGAAKDWPISDTVIAAGAKWTAALCWFYKLGRPQSGVNVRFHREFYGTSCPHHLAPGGKYHARYMKIAQDHYDWMVKGGAAPAPVINEINAEAERARAWIGKRLAASELPTRADGRGRYVHFEHGTVYWHPDVRKSHRAGDRAIAVPTDIFETWAGMDWEVGTAGFPIERHRTVPGVGTIQRFQGGIIYRRFGQPGYLVGGAIGDRYDDLNGHEGPWGWAIAPEGPYAGGGRQQKFEHETALWHPSSVNTAPKEK</sequence>
<dbReference type="GO" id="GO:0042742">
    <property type="term" value="P:defense response to bacterium"/>
    <property type="evidence" value="ECO:0007669"/>
    <property type="project" value="UniProtKB-KW"/>
</dbReference>
<reference evidence="8 9" key="1">
    <citation type="submission" date="2019-04" db="EMBL/GenBank/DDBJ databases">
        <authorList>
            <person name="Hanaway M.A."/>
            <person name="Brubaker H."/>
            <person name="Dikec D.A."/>
            <person name="Lauer M.J."/>
            <person name="Alabaku O."/>
            <person name="Bortz R.L."/>
            <person name="Butela K.A."/>
            <person name="Garlena R.A."/>
            <person name="Russell D.A."/>
            <person name="Pope W.H."/>
            <person name="Jacobs-Sera D."/>
            <person name="Hatfull G.F."/>
        </authorList>
    </citation>
    <scope>NUCLEOTIDE SEQUENCE [LARGE SCALE GENOMIC DNA]</scope>
</reference>
<dbReference type="PANTHER" id="PTHR30417">
    <property type="entry name" value="N-ACETYLMURAMOYL-L-ALANINE AMIDASE AMID"/>
    <property type="match status" value="1"/>
</dbReference>
<dbReference type="SUPFAM" id="SSF55846">
    <property type="entry name" value="N-acetylmuramoyl-L-alanine amidase-like"/>
    <property type="match status" value="1"/>
</dbReference>
<keyword evidence="4" id="KW-0081">Bacteriolytic enzyme</keyword>
<dbReference type="Pfam" id="PF01510">
    <property type="entry name" value="Amidase_2"/>
    <property type="match status" value="1"/>
</dbReference>
<dbReference type="GO" id="GO:0009254">
    <property type="term" value="P:peptidoglycan turnover"/>
    <property type="evidence" value="ECO:0007669"/>
    <property type="project" value="TreeGrafter"/>
</dbReference>
<dbReference type="InterPro" id="IPR051206">
    <property type="entry name" value="NAMLAA_amidase_2"/>
</dbReference>
<evidence type="ECO:0000313" key="9">
    <source>
        <dbReference type="Proteomes" id="UP000320906"/>
    </source>
</evidence>
<dbReference type="GO" id="GO:0008745">
    <property type="term" value="F:N-acetylmuramoyl-L-alanine amidase activity"/>
    <property type="evidence" value="ECO:0007669"/>
    <property type="project" value="UniProtKB-EC"/>
</dbReference>
<dbReference type="Proteomes" id="UP000320906">
    <property type="component" value="Segment"/>
</dbReference>
<dbReference type="GeneID" id="77928884"/>
<keyword evidence="9" id="KW-1185">Reference proteome</keyword>
<dbReference type="CDD" id="cd06583">
    <property type="entry name" value="PGRP"/>
    <property type="match status" value="1"/>
</dbReference>
<name>A0A4Y5TYE7_9CAUD</name>
<dbReference type="InterPro" id="IPR002502">
    <property type="entry name" value="Amidase_domain"/>
</dbReference>
<dbReference type="KEGG" id="vg:77928884"/>
<dbReference type="GO" id="GO:0071555">
    <property type="term" value="P:cell wall organization"/>
    <property type="evidence" value="ECO:0007669"/>
    <property type="project" value="UniProtKB-KW"/>
</dbReference>
<dbReference type="EC" id="3.5.1.28" evidence="2"/>
<evidence type="ECO:0000259" key="7">
    <source>
        <dbReference type="SMART" id="SM00644"/>
    </source>
</evidence>
<evidence type="ECO:0000256" key="2">
    <source>
        <dbReference type="ARBA" id="ARBA00011901"/>
    </source>
</evidence>
<feature type="domain" description="N-acetylmuramoyl-L-alanine amidase" evidence="7">
    <location>
        <begin position="16"/>
        <end position="156"/>
    </location>
</feature>
<dbReference type="Pfam" id="PF08310">
    <property type="entry name" value="LGFP"/>
    <property type="match status" value="2"/>
</dbReference>
<dbReference type="RefSeq" id="YP_010653054.1">
    <property type="nucleotide sequence ID" value="NC_070793.1"/>
</dbReference>
<accession>A0A4Y5TYE7</accession>
<dbReference type="EMBL" id="MK820642">
    <property type="protein sequence ID" value="QDB74448.1"/>
    <property type="molecule type" value="Genomic_DNA"/>
</dbReference>
<proteinExistence type="predicted"/>
<keyword evidence="3" id="KW-0929">Antimicrobial</keyword>
<dbReference type="GO" id="GO:0009253">
    <property type="term" value="P:peptidoglycan catabolic process"/>
    <property type="evidence" value="ECO:0007669"/>
    <property type="project" value="InterPro"/>
</dbReference>
<gene>
    <name evidence="8" type="primary">20</name>
    <name evidence="8" type="ORF">SEA_POLLY_20</name>
</gene>
<dbReference type="Gene3D" id="3.40.80.10">
    <property type="entry name" value="Peptidoglycan recognition protein-like"/>
    <property type="match status" value="1"/>
</dbReference>